<evidence type="ECO:0000313" key="5">
    <source>
        <dbReference type="EMBL" id="TKD12688.1"/>
    </source>
</evidence>
<keyword evidence="5" id="KW-0540">Nuclease</keyword>
<sequence>MAEPYLICPKSWRRSTLEPDGDLITRVDSGGTPSTSVDAYWDGDLPWLTPKEITSLQDGLFVSRTERSITQLGLEHSSAKLLPPGTVMLSKRAPVGAVAVNAVPMATNQGFLNFRCGPALRPLYLAYWLRANRPYLDKVANGSTYPELYQSDLFEFELAVPPLDVQDRIIEVLSALQFAALLGLPLEQSVTRPEAMVALQAQNRRLSSIRDALLPQLLSGALDVSKKL</sequence>
<dbReference type="AlphaFoldDB" id="A0A4V5PNJ5"/>
<evidence type="ECO:0000256" key="1">
    <source>
        <dbReference type="ARBA" id="ARBA00010923"/>
    </source>
</evidence>
<dbReference type="EMBL" id="SSMQ01000002">
    <property type="protein sequence ID" value="TKD12688.1"/>
    <property type="molecule type" value="Genomic_DNA"/>
</dbReference>
<proteinExistence type="inferred from homology"/>
<keyword evidence="6" id="KW-1185">Reference proteome</keyword>
<dbReference type="InterPro" id="IPR052021">
    <property type="entry name" value="Type-I_RS_S_subunit"/>
</dbReference>
<dbReference type="GO" id="GO:0003677">
    <property type="term" value="F:DNA binding"/>
    <property type="evidence" value="ECO:0007669"/>
    <property type="project" value="UniProtKB-KW"/>
</dbReference>
<keyword evidence="5" id="KW-0255">Endonuclease</keyword>
<dbReference type="OrthoDB" id="512700at2"/>
<evidence type="ECO:0000313" key="6">
    <source>
        <dbReference type="Proteomes" id="UP000309215"/>
    </source>
</evidence>
<dbReference type="InterPro" id="IPR000055">
    <property type="entry name" value="Restrct_endonuc_typeI_TRD"/>
</dbReference>
<feature type="domain" description="Type I restriction modification DNA specificity" evidence="4">
    <location>
        <begin position="24"/>
        <end position="176"/>
    </location>
</feature>
<dbReference type="SUPFAM" id="SSF116734">
    <property type="entry name" value="DNA methylase specificity domain"/>
    <property type="match status" value="1"/>
</dbReference>
<keyword evidence="3" id="KW-0238">DNA-binding</keyword>
<reference evidence="5 6" key="1">
    <citation type="submission" date="2019-04" db="EMBL/GenBank/DDBJ databases">
        <authorList>
            <person name="Li Y."/>
            <person name="Wang J."/>
        </authorList>
    </citation>
    <scope>NUCLEOTIDE SEQUENCE [LARGE SCALE GENOMIC DNA]</scope>
    <source>
        <strain evidence="5 6">DSM 14668</strain>
    </source>
</reference>
<gene>
    <name evidence="5" type="ORF">E8A74_02750</name>
</gene>
<evidence type="ECO:0000259" key="4">
    <source>
        <dbReference type="Pfam" id="PF01420"/>
    </source>
</evidence>
<keyword evidence="5" id="KW-0378">Hydrolase</keyword>
<keyword evidence="2" id="KW-0680">Restriction system</keyword>
<dbReference type="InterPro" id="IPR044946">
    <property type="entry name" value="Restrct_endonuc_typeI_TRD_sf"/>
</dbReference>
<dbReference type="Proteomes" id="UP000309215">
    <property type="component" value="Unassembled WGS sequence"/>
</dbReference>
<dbReference type="Pfam" id="PF01420">
    <property type="entry name" value="Methylase_S"/>
    <property type="match status" value="1"/>
</dbReference>
<evidence type="ECO:0000256" key="2">
    <source>
        <dbReference type="ARBA" id="ARBA00022747"/>
    </source>
</evidence>
<dbReference type="PANTHER" id="PTHR30408">
    <property type="entry name" value="TYPE-1 RESTRICTION ENZYME ECOKI SPECIFICITY PROTEIN"/>
    <property type="match status" value="1"/>
</dbReference>
<dbReference type="GO" id="GO:0009307">
    <property type="term" value="P:DNA restriction-modification system"/>
    <property type="evidence" value="ECO:0007669"/>
    <property type="project" value="UniProtKB-KW"/>
</dbReference>
<comment type="caution">
    <text evidence="5">The sequence shown here is derived from an EMBL/GenBank/DDBJ whole genome shotgun (WGS) entry which is preliminary data.</text>
</comment>
<dbReference type="RefSeq" id="WP_136927325.1">
    <property type="nucleotide sequence ID" value="NZ_SSMQ01000002.1"/>
</dbReference>
<dbReference type="Gene3D" id="3.90.220.20">
    <property type="entry name" value="DNA methylase specificity domains"/>
    <property type="match status" value="1"/>
</dbReference>
<protein>
    <submittedName>
        <fullName evidence="5">Restriction endonuclease subunit S</fullName>
    </submittedName>
</protein>
<dbReference type="GO" id="GO:0004519">
    <property type="term" value="F:endonuclease activity"/>
    <property type="evidence" value="ECO:0007669"/>
    <property type="project" value="UniProtKB-KW"/>
</dbReference>
<evidence type="ECO:0000256" key="3">
    <source>
        <dbReference type="ARBA" id="ARBA00023125"/>
    </source>
</evidence>
<comment type="similarity">
    <text evidence="1">Belongs to the type-I restriction system S methylase family.</text>
</comment>
<dbReference type="PANTHER" id="PTHR30408:SF13">
    <property type="entry name" value="TYPE I RESTRICTION ENZYME HINDI SPECIFICITY SUBUNIT"/>
    <property type="match status" value="1"/>
</dbReference>
<organism evidence="5 6">
    <name type="scientific">Polyangium fumosum</name>
    <dbReference type="NCBI Taxonomy" id="889272"/>
    <lineage>
        <taxon>Bacteria</taxon>
        <taxon>Pseudomonadati</taxon>
        <taxon>Myxococcota</taxon>
        <taxon>Polyangia</taxon>
        <taxon>Polyangiales</taxon>
        <taxon>Polyangiaceae</taxon>
        <taxon>Polyangium</taxon>
    </lineage>
</organism>
<dbReference type="CDD" id="cd17273">
    <property type="entry name" value="RMtype1_S_EcoJA69PI-TRD1-CR1_like"/>
    <property type="match status" value="1"/>
</dbReference>
<accession>A0A4V5PNJ5</accession>
<name>A0A4V5PNJ5_9BACT</name>